<sequence>MPDINECQICGDPAPPIPGQCDGVAGYRLIRDPWSELPSFLDGNIHFSCLEASEKRTQFHDEFTRMVQAGHEEIQSLDNSPPPLTRMGLGMTQIFSGSTCSVFQSNVSDRWMIIKRTGPWVRLQLEDLLEIGRSRKPRSPAEVVTYRLPLDVKGDIGAYSLPELLNALGVANKYTPADELADVDYEFVDYYPPKRILEYMARAPLVIPEEARFFLADYIEEYTPVSFDDEERA</sequence>
<keyword evidence="2" id="KW-1185">Reference proteome</keyword>
<gene>
    <name evidence="1" type="ORF">ACFPN6_04485</name>
</gene>
<organism evidence="1 2">
    <name type="scientific">Streptomyces fimbriatus</name>
    <dbReference type="NCBI Taxonomy" id="68197"/>
    <lineage>
        <taxon>Bacteria</taxon>
        <taxon>Bacillati</taxon>
        <taxon>Actinomycetota</taxon>
        <taxon>Actinomycetes</taxon>
        <taxon>Kitasatosporales</taxon>
        <taxon>Streptomycetaceae</taxon>
        <taxon>Streptomyces</taxon>
    </lineage>
</organism>
<dbReference type="EMBL" id="JBHSKL010000004">
    <property type="protein sequence ID" value="MFC5223871.1"/>
    <property type="molecule type" value="Genomic_DNA"/>
</dbReference>
<dbReference type="Proteomes" id="UP001596156">
    <property type="component" value="Unassembled WGS sequence"/>
</dbReference>
<evidence type="ECO:0000313" key="1">
    <source>
        <dbReference type="EMBL" id="MFC5223871.1"/>
    </source>
</evidence>
<name>A0ABW0D312_STRFI</name>
<proteinExistence type="predicted"/>
<dbReference type="RefSeq" id="WP_344644992.1">
    <property type="nucleotide sequence ID" value="NZ_BAAASS010000012.1"/>
</dbReference>
<protein>
    <submittedName>
        <fullName evidence="1">Uncharacterized protein</fullName>
    </submittedName>
</protein>
<accession>A0ABW0D312</accession>
<comment type="caution">
    <text evidence="1">The sequence shown here is derived from an EMBL/GenBank/DDBJ whole genome shotgun (WGS) entry which is preliminary data.</text>
</comment>
<reference evidence="2" key="1">
    <citation type="journal article" date="2019" name="Int. J. Syst. Evol. Microbiol.">
        <title>The Global Catalogue of Microorganisms (GCM) 10K type strain sequencing project: providing services to taxonomists for standard genome sequencing and annotation.</title>
        <authorList>
            <consortium name="The Broad Institute Genomics Platform"/>
            <consortium name="The Broad Institute Genome Sequencing Center for Infectious Disease"/>
            <person name="Wu L."/>
            <person name="Ma J."/>
        </authorList>
    </citation>
    <scope>NUCLEOTIDE SEQUENCE [LARGE SCALE GENOMIC DNA]</scope>
    <source>
        <strain evidence="2">CCM 8479</strain>
    </source>
</reference>
<evidence type="ECO:0000313" key="2">
    <source>
        <dbReference type="Proteomes" id="UP001596156"/>
    </source>
</evidence>